<evidence type="ECO:0000256" key="4">
    <source>
        <dbReference type="ARBA" id="ARBA00023136"/>
    </source>
</evidence>
<dbReference type="PANTHER" id="PTHR34441:SF1">
    <property type="entry name" value="MOTILE SPERM DOMAIN-CONTAINING 1"/>
    <property type="match status" value="1"/>
</dbReference>
<gene>
    <name evidence="8" type="ORF">DBV15_09797</name>
</gene>
<feature type="transmembrane region" description="Helical" evidence="6">
    <location>
        <begin position="156"/>
        <end position="174"/>
    </location>
</feature>
<comment type="caution">
    <text evidence="8">The sequence shown here is derived from an EMBL/GenBank/DDBJ whole genome shotgun (WGS) entry which is preliminary data.</text>
</comment>
<accession>A0A4S2JB24</accession>
<evidence type="ECO:0000256" key="5">
    <source>
        <dbReference type="ARBA" id="ARBA00070425"/>
    </source>
</evidence>
<sequence>MSLAATPRKFPIFVFPQSITFYLDDQSTHKQVLTLYNPYEFPVKFRVLCTAPYKYQVVDPEGVIKPSSCVDIVVRHTAILASNCNVVDKFRILMHEYPNKQVIGKRDVEARLLPGVMDTAGRATPDPDMFQQLPINETRQQESYALISRNKTMDRGTNYVALITGIICIIGLLLPTEGEQNHRMPAYLHLSVNFKLIFSFVLGMVANIVLGL</sequence>
<dbReference type="AlphaFoldDB" id="A0A4S2JB24"/>
<dbReference type="EMBL" id="QBLH01003823">
    <property type="protein sequence ID" value="TGZ32493.1"/>
    <property type="molecule type" value="Genomic_DNA"/>
</dbReference>
<dbReference type="SUPFAM" id="SSF49354">
    <property type="entry name" value="PapD-like"/>
    <property type="match status" value="1"/>
</dbReference>
<dbReference type="PANTHER" id="PTHR34441">
    <property type="entry name" value="MOTILE SPERM DOMAIN-CONTAINING PROTEIN 1"/>
    <property type="match status" value="1"/>
</dbReference>
<dbReference type="Proteomes" id="UP000310200">
    <property type="component" value="Unassembled WGS sequence"/>
</dbReference>
<name>A0A4S2JB24_9HYME</name>
<keyword evidence="3 6" id="KW-1133">Transmembrane helix</keyword>
<evidence type="ECO:0000256" key="6">
    <source>
        <dbReference type="SAM" id="Phobius"/>
    </source>
</evidence>
<proteinExistence type="predicted"/>
<protein>
    <recommendedName>
        <fullName evidence="5">Motile sperm domain-containing protein 3</fullName>
    </recommendedName>
</protein>
<feature type="transmembrane region" description="Helical" evidence="6">
    <location>
        <begin position="186"/>
        <end position="210"/>
    </location>
</feature>
<feature type="domain" description="MSP" evidence="7">
    <location>
        <begin position="2"/>
        <end position="118"/>
    </location>
</feature>
<keyword evidence="9" id="KW-1185">Reference proteome</keyword>
<dbReference type="InterPro" id="IPR000535">
    <property type="entry name" value="MSP_dom"/>
</dbReference>
<keyword evidence="2 6" id="KW-0812">Transmembrane</keyword>
<evidence type="ECO:0000313" key="9">
    <source>
        <dbReference type="Proteomes" id="UP000310200"/>
    </source>
</evidence>
<keyword evidence="4 6" id="KW-0472">Membrane</keyword>
<comment type="subcellular location">
    <subcellularLocation>
        <location evidence="1">Membrane</location>
        <topology evidence="1">Multi-pass membrane protein</topology>
    </subcellularLocation>
</comment>
<dbReference type="InterPro" id="IPR008962">
    <property type="entry name" value="PapD-like_sf"/>
</dbReference>
<dbReference type="GO" id="GO:0016020">
    <property type="term" value="C:membrane"/>
    <property type="evidence" value="ECO:0007669"/>
    <property type="project" value="UniProtKB-SubCell"/>
</dbReference>
<dbReference type="GO" id="GO:0005737">
    <property type="term" value="C:cytoplasm"/>
    <property type="evidence" value="ECO:0007669"/>
    <property type="project" value="TreeGrafter"/>
</dbReference>
<dbReference type="FunFam" id="2.60.40.10:FF:000676">
    <property type="entry name" value="motile sperm domain-containing protein 3"/>
    <property type="match status" value="1"/>
</dbReference>
<evidence type="ECO:0000256" key="1">
    <source>
        <dbReference type="ARBA" id="ARBA00004141"/>
    </source>
</evidence>
<evidence type="ECO:0000256" key="3">
    <source>
        <dbReference type="ARBA" id="ARBA00022989"/>
    </source>
</evidence>
<reference evidence="8 9" key="1">
    <citation type="journal article" date="2019" name="Philos. Trans. R. Soc. Lond., B, Biol. Sci.">
        <title>Ant behaviour and brain gene expression of defending hosts depend on the ecological success of the intruding social parasite.</title>
        <authorList>
            <person name="Kaur R."/>
            <person name="Stoldt M."/>
            <person name="Jongepier E."/>
            <person name="Feldmeyer B."/>
            <person name="Menzel F."/>
            <person name="Bornberg-Bauer E."/>
            <person name="Foitzik S."/>
        </authorList>
    </citation>
    <scope>NUCLEOTIDE SEQUENCE [LARGE SCALE GENOMIC DNA]</scope>
    <source>
        <tissue evidence="8">Whole body</tissue>
    </source>
</reference>
<evidence type="ECO:0000256" key="2">
    <source>
        <dbReference type="ARBA" id="ARBA00022692"/>
    </source>
</evidence>
<dbReference type="Gene3D" id="2.60.40.10">
    <property type="entry name" value="Immunoglobulins"/>
    <property type="match status" value="1"/>
</dbReference>
<evidence type="ECO:0000313" key="8">
    <source>
        <dbReference type="EMBL" id="TGZ32493.1"/>
    </source>
</evidence>
<dbReference type="InterPro" id="IPR013783">
    <property type="entry name" value="Ig-like_fold"/>
</dbReference>
<dbReference type="PROSITE" id="PS50202">
    <property type="entry name" value="MSP"/>
    <property type="match status" value="1"/>
</dbReference>
<organism evidence="8 9">
    <name type="scientific">Temnothorax longispinosus</name>
    <dbReference type="NCBI Taxonomy" id="300112"/>
    <lineage>
        <taxon>Eukaryota</taxon>
        <taxon>Metazoa</taxon>
        <taxon>Ecdysozoa</taxon>
        <taxon>Arthropoda</taxon>
        <taxon>Hexapoda</taxon>
        <taxon>Insecta</taxon>
        <taxon>Pterygota</taxon>
        <taxon>Neoptera</taxon>
        <taxon>Endopterygota</taxon>
        <taxon>Hymenoptera</taxon>
        <taxon>Apocrita</taxon>
        <taxon>Aculeata</taxon>
        <taxon>Formicoidea</taxon>
        <taxon>Formicidae</taxon>
        <taxon>Myrmicinae</taxon>
        <taxon>Temnothorax</taxon>
    </lineage>
</organism>
<evidence type="ECO:0000259" key="7">
    <source>
        <dbReference type="PROSITE" id="PS50202"/>
    </source>
</evidence>
<dbReference type="Pfam" id="PF00635">
    <property type="entry name" value="Motile_Sperm"/>
    <property type="match status" value="1"/>
</dbReference>
<dbReference type="InterPro" id="IPR039283">
    <property type="entry name" value="MOSPD1/3"/>
</dbReference>
<dbReference type="STRING" id="300112.A0A4S2JB24"/>